<keyword evidence="9" id="KW-1185">Reference proteome</keyword>
<keyword evidence="6" id="KW-1133">Transmembrane helix</keyword>
<comment type="caution">
    <text evidence="8">The sequence shown here is derived from an EMBL/GenBank/DDBJ whole genome shotgun (WGS) entry which is preliminary data.</text>
</comment>
<dbReference type="GO" id="GO:0008270">
    <property type="term" value="F:zinc ion binding"/>
    <property type="evidence" value="ECO:0007669"/>
    <property type="project" value="UniProtKB-KW"/>
</dbReference>
<keyword evidence="1 5" id="KW-0479">Metal-binding</keyword>
<evidence type="ECO:0000256" key="5">
    <source>
        <dbReference type="PROSITE-ProRule" id="PRU00723"/>
    </source>
</evidence>
<evidence type="ECO:0000313" key="9">
    <source>
        <dbReference type="Proteomes" id="UP001152523"/>
    </source>
</evidence>
<feature type="zinc finger region" description="C3H1-type" evidence="5">
    <location>
        <begin position="265"/>
        <end position="293"/>
    </location>
</feature>
<dbReference type="SUPFAM" id="SSF90229">
    <property type="entry name" value="CCCH zinc finger"/>
    <property type="match status" value="2"/>
</dbReference>
<evidence type="ECO:0000256" key="2">
    <source>
        <dbReference type="ARBA" id="ARBA00022737"/>
    </source>
</evidence>
<gene>
    <name evidence="8" type="ORF">CEPIT_LOCUS651</name>
</gene>
<dbReference type="InterPro" id="IPR045877">
    <property type="entry name" value="ZFP36-like"/>
</dbReference>
<accession>A0AAV0BX52</accession>
<dbReference type="AlphaFoldDB" id="A0AAV0BX52"/>
<dbReference type="InterPro" id="IPR000571">
    <property type="entry name" value="Znf_CCCH"/>
</dbReference>
<evidence type="ECO:0000256" key="6">
    <source>
        <dbReference type="SAM" id="Phobius"/>
    </source>
</evidence>
<evidence type="ECO:0000256" key="3">
    <source>
        <dbReference type="ARBA" id="ARBA00022771"/>
    </source>
</evidence>
<keyword evidence="6" id="KW-0472">Membrane</keyword>
<dbReference type="InterPro" id="IPR036855">
    <property type="entry name" value="Znf_CCCH_sf"/>
</dbReference>
<name>A0AAV0BX52_9ASTE</name>
<keyword evidence="3 5" id="KW-0863">Zinc-finger</keyword>
<dbReference type="GO" id="GO:0051252">
    <property type="term" value="P:regulation of RNA metabolic process"/>
    <property type="evidence" value="ECO:0007669"/>
    <property type="project" value="UniProtKB-ARBA"/>
</dbReference>
<dbReference type="Pfam" id="PF00642">
    <property type="entry name" value="zf-CCCH"/>
    <property type="match status" value="1"/>
</dbReference>
<dbReference type="SMART" id="SM00356">
    <property type="entry name" value="ZnF_C3H1"/>
    <property type="match status" value="2"/>
</dbReference>
<proteinExistence type="predicted"/>
<reference evidence="8" key="1">
    <citation type="submission" date="2022-07" db="EMBL/GenBank/DDBJ databases">
        <authorList>
            <person name="Macas J."/>
            <person name="Novak P."/>
            <person name="Neumann P."/>
        </authorList>
    </citation>
    <scope>NUCLEOTIDE SEQUENCE</scope>
</reference>
<feature type="transmembrane region" description="Helical" evidence="6">
    <location>
        <begin position="28"/>
        <end position="51"/>
    </location>
</feature>
<dbReference type="EMBL" id="CAMAPF010000006">
    <property type="protein sequence ID" value="CAH9054474.1"/>
    <property type="molecule type" value="Genomic_DNA"/>
</dbReference>
<dbReference type="PROSITE" id="PS50103">
    <property type="entry name" value="ZF_C3H1"/>
    <property type="match status" value="2"/>
</dbReference>
<organism evidence="8 9">
    <name type="scientific">Cuscuta epithymum</name>
    <dbReference type="NCBI Taxonomy" id="186058"/>
    <lineage>
        <taxon>Eukaryota</taxon>
        <taxon>Viridiplantae</taxon>
        <taxon>Streptophyta</taxon>
        <taxon>Embryophyta</taxon>
        <taxon>Tracheophyta</taxon>
        <taxon>Spermatophyta</taxon>
        <taxon>Magnoliopsida</taxon>
        <taxon>eudicotyledons</taxon>
        <taxon>Gunneridae</taxon>
        <taxon>Pentapetalae</taxon>
        <taxon>asterids</taxon>
        <taxon>lamiids</taxon>
        <taxon>Solanales</taxon>
        <taxon>Convolvulaceae</taxon>
        <taxon>Cuscuteae</taxon>
        <taxon>Cuscuta</taxon>
        <taxon>Cuscuta subgen. Cuscuta</taxon>
    </lineage>
</organism>
<dbReference type="Proteomes" id="UP001152523">
    <property type="component" value="Unassembled WGS sequence"/>
</dbReference>
<dbReference type="PANTHER" id="PTHR12547:SF18">
    <property type="entry name" value="PROTEIN TIS11"/>
    <property type="match status" value="1"/>
</dbReference>
<dbReference type="Pfam" id="PF18044">
    <property type="entry name" value="zf-CCCH_4"/>
    <property type="match status" value="1"/>
</dbReference>
<dbReference type="SUPFAM" id="SSF54791">
    <property type="entry name" value="Eukaryotic type KH-domain (KH-domain type I)"/>
    <property type="match status" value="1"/>
</dbReference>
<evidence type="ECO:0000259" key="7">
    <source>
        <dbReference type="PROSITE" id="PS50103"/>
    </source>
</evidence>
<dbReference type="GO" id="GO:0010468">
    <property type="term" value="P:regulation of gene expression"/>
    <property type="evidence" value="ECO:0007669"/>
    <property type="project" value="UniProtKB-ARBA"/>
</dbReference>
<dbReference type="PANTHER" id="PTHR12547">
    <property type="entry name" value="CCCH ZINC FINGER/TIS11-RELATED"/>
    <property type="match status" value="1"/>
</dbReference>
<evidence type="ECO:0000313" key="8">
    <source>
        <dbReference type="EMBL" id="CAH9054474.1"/>
    </source>
</evidence>
<keyword evidence="4 5" id="KW-0862">Zinc</keyword>
<feature type="domain" description="C3H1-type" evidence="7">
    <location>
        <begin position="114"/>
        <end position="142"/>
    </location>
</feature>
<dbReference type="Gene3D" id="4.10.1000.10">
    <property type="entry name" value="Zinc finger, CCCH-type"/>
    <property type="match status" value="2"/>
</dbReference>
<evidence type="ECO:0000256" key="1">
    <source>
        <dbReference type="ARBA" id="ARBA00022723"/>
    </source>
</evidence>
<dbReference type="GO" id="GO:0003729">
    <property type="term" value="F:mRNA binding"/>
    <property type="evidence" value="ECO:0007669"/>
    <property type="project" value="InterPro"/>
</dbReference>
<dbReference type="InterPro" id="IPR036612">
    <property type="entry name" value="KH_dom_type_1_sf"/>
</dbReference>
<keyword evidence="2" id="KW-0677">Repeat</keyword>
<feature type="domain" description="C3H1-type" evidence="7">
    <location>
        <begin position="265"/>
        <end position="293"/>
    </location>
</feature>
<dbReference type="FunFam" id="4.10.1000.10:FF:000003">
    <property type="entry name" value="Zinc finger CCCH domain-containing protein"/>
    <property type="match status" value="1"/>
</dbReference>
<sequence>MNKFISEPPMDDHEGFSTVEQPKPGFGYIYAIFHISIVDKCFLFMFILSLLSEFSCTRKPIPDPPEDNAAGFSNFGQPTSVFSFRRFIFEPPVDSDEGSSMVDQPEPGSVMHPTKKTLPCRHYFSASGCRNGEKCSFAHGDCEYNEPFYIPLKDNAQVFRPIYSSHIKSPLDPFRFALYTIMAYPYIRPDQLGVIFGEKRELLQWICNLTGVKIVVEDNEEDPSFKKIILSGSIKCVYDSMQLVDALLKNFFSISADGKIPPVVEYKTKICKNYAKKGFCKNAETCVFAHGDSELRPSAVEILQRTMEEIRTPKRRK</sequence>
<feature type="zinc finger region" description="C3H1-type" evidence="5">
    <location>
        <begin position="114"/>
        <end position="142"/>
    </location>
</feature>
<keyword evidence="6" id="KW-0812">Transmembrane</keyword>
<protein>
    <recommendedName>
        <fullName evidence="7">C3H1-type domain-containing protein</fullName>
    </recommendedName>
</protein>
<evidence type="ECO:0000256" key="4">
    <source>
        <dbReference type="ARBA" id="ARBA00022833"/>
    </source>
</evidence>
<dbReference type="InterPro" id="IPR041367">
    <property type="entry name" value="Znf-CCCH_4"/>
</dbReference>